<evidence type="ECO:0000313" key="2">
    <source>
        <dbReference type="Proteomes" id="UP001217089"/>
    </source>
</evidence>
<proteinExistence type="predicted"/>
<comment type="caution">
    <text evidence="1">The sequence shown here is derived from an EMBL/GenBank/DDBJ whole genome shotgun (WGS) entry which is preliminary data.</text>
</comment>
<keyword evidence="2" id="KW-1185">Reference proteome</keyword>
<accession>A0ABQ9ENQ0</accession>
<gene>
    <name evidence="1" type="ORF">KUTeg_017224</name>
</gene>
<name>A0ABQ9ENQ0_TEGGR</name>
<dbReference type="EMBL" id="JARBDR010000820">
    <property type="protein sequence ID" value="KAJ8305232.1"/>
    <property type="molecule type" value="Genomic_DNA"/>
</dbReference>
<sequence>MLALPSLNNYNIPLVDTRFERFRKGSVLSYQQPIESDCIINIYDAIQYPNLPLENVMTNNYTMALSSVQIVTFEGLKFNSSDTVKLEKQTRLQSNTP</sequence>
<reference evidence="1 2" key="1">
    <citation type="submission" date="2022-12" db="EMBL/GenBank/DDBJ databases">
        <title>Chromosome-level genome of Tegillarca granosa.</title>
        <authorList>
            <person name="Kim J."/>
        </authorList>
    </citation>
    <scope>NUCLEOTIDE SEQUENCE [LARGE SCALE GENOMIC DNA]</scope>
    <source>
        <strain evidence="1">Teg-2019</strain>
        <tissue evidence="1">Adductor muscle</tissue>
    </source>
</reference>
<evidence type="ECO:0000313" key="1">
    <source>
        <dbReference type="EMBL" id="KAJ8305232.1"/>
    </source>
</evidence>
<organism evidence="1 2">
    <name type="scientific">Tegillarca granosa</name>
    <name type="common">Malaysian cockle</name>
    <name type="synonym">Anadara granosa</name>
    <dbReference type="NCBI Taxonomy" id="220873"/>
    <lineage>
        <taxon>Eukaryota</taxon>
        <taxon>Metazoa</taxon>
        <taxon>Spiralia</taxon>
        <taxon>Lophotrochozoa</taxon>
        <taxon>Mollusca</taxon>
        <taxon>Bivalvia</taxon>
        <taxon>Autobranchia</taxon>
        <taxon>Pteriomorphia</taxon>
        <taxon>Arcoida</taxon>
        <taxon>Arcoidea</taxon>
        <taxon>Arcidae</taxon>
        <taxon>Tegillarca</taxon>
    </lineage>
</organism>
<protein>
    <submittedName>
        <fullName evidence="1">Uncharacterized protein</fullName>
    </submittedName>
</protein>
<dbReference type="Proteomes" id="UP001217089">
    <property type="component" value="Unassembled WGS sequence"/>
</dbReference>